<sequence>MNKIVSLLLLFVSLASCADKYTIEGTSSVNGLDGKMLYLKQLEEGEWVKIDSAEVIHGAFSMMGPVDSVKMVALYMGDESIMPIVLEGGDIHVTLSNTDLKAQGTPLNAALYEFIGRKNSLEESIADLEQRETRLVLDGADFEEVHARTVVEGDSLVNEMNRYVKNFISSNYENVLGPNIFLMLCSSMPYPVMTPQIDDIIKDAPYSFKNHVYVREYLSKARENMKLIEEQRRMEQNVAEKAMAEK</sequence>
<dbReference type="PROSITE" id="PS51257">
    <property type="entry name" value="PROKAR_LIPOPROTEIN"/>
    <property type="match status" value="1"/>
</dbReference>
<comment type="caution">
    <text evidence="3">The sequence shown here is derived from an EMBL/GenBank/DDBJ whole genome shotgun (WGS) entry which is preliminary data.</text>
</comment>
<evidence type="ECO:0000313" key="3">
    <source>
        <dbReference type="EMBL" id="EJX02181.1"/>
    </source>
</evidence>
<dbReference type="EMBL" id="AMCI01002655">
    <property type="protein sequence ID" value="EJX02181.1"/>
    <property type="molecule type" value="Genomic_DNA"/>
</dbReference>
<keyword evidence="1" id="KW-0175">Coiled coil</keyword>
<dbReference type="InterPro" id="IPR025380">
    <property type="entry name" value="DUF4369"/>
</dbReference>
<dbReference type="AlphaFoldDB" id="J9CPX8"/>
<keyword evidence="3" id="KW-0449">Lipoprotein</keyword>
<organism evidence="3">
    <name type="scientific">gut metagenome</name>
    <dbReference type="NCBI Taxonomy" id="749906"/>
    <lineage>
        <taxon>unclassified sequences</taxon>
        <taxon>metagenomes</taxon>
        <taxon>organismal metagenomes</taxon>
    </lineage>
</organism>
<name>J9CPX8_9ZZZZ</name>
<dbReference type="Pfam" id="PF14289">
    <property type="entry name" value="DUF4369"/>
    <property type="match status" value="1"/>
</dbReference>
<evidence type="ECO:0000256" key="1">
    <source>
        <dbReference type="SAM" id="Coils"/>
    </source>
</evidence>
<reference evidence="3" key="1">
    <citation type="journal article" date="2012" name="PLoS ONE">
        <title>Gene sets for utilization of primary and secondary nutrition supplies in the distal gut of endangered iberian lynx.</title>
        <authorList>
            <person name="Alcaide M."/>
            <person name="Messina E."/>
            <person name="Richter M."/>
            <person name="Bargiela R."/>
            <person name="Peplies J."/>
            <person name="Huws S.A."/>
            <person name="Newbold C.J."/>
            <person name="Golyshin P.N."/>
            <person name="Simon M.A."/>
            <person name="Lopez G."/>
            <person name="Yakimov M.M."/>
            <person name="Ferrer M."/>
        </authorList>
    </citation>
    <scope>NUCLEOTIDE SEQUENCE</scope>
</reference>
<proteinExistence type="predicted"/>
<gene>
    <name evidence="3" type="ORF">EVA_09732</name>
</gene>
<evidence type="ECO:0000259" key="2">
    <source>
        <dbReference type="Pfam" id="PF14289"/>
    </source>
</evidence>
<protein>
    <submittedName>
        <fullName evidence="3">Lipoprotein</fullName>
    </submittedName>
</protein>
<feature type="domain" description="DUF4369" evidence="2">
    <location>
        <begin position="21"/>
        <end position="110"/>
    </location>
</feature>
<accession>J9CPX8</accession>
<feature type="coiled-coil region" evidence="1">
    <location>
        <begin position="218"/>
        <end position="245"/>
    </location>
</feature>